<gene>
    <name evidence="1" type="ORF">A6R68_12658</name>
</gene>
<feature type="non-terminal residue" evidence="1">
    <location>
        <position position="1"/>
    </location>
</feature>
<dbReference type="AlphaFoldDB" id="A0A1A6H5A2"/>
<organism evidence="1 2">
    <name type="scientific">Neotoma lepida</name>
    <name type="common">Desert woodrat</name>
    <dbReference type="NCBI Taxonomy" id="56216"/>
    <lineage>
        <taxon>Eukaryota</taxon>
        <taxon>Metazoa</taxon>
        <taxon>Chordata</taxon>
        <taxon>Craniata</taxon>
        <taxon>Vertebrata</taxon>
        <taxon>Euteleostomi</taxon>
        <taxon>Mammalia</taxon>
        <taxon>Eutheria</taxon>
        <taxon>Euarchontoglires</taxon>
        <taxon>Glires</taxon>
        <taxon>Rodentia</taxon>
        <taxon>Myomorpha</taxon>
        <taxon>Muroidea</taxon>
        <taxon>Cricetidae</taxon>
        <taxon>Neotominae</taxon>
        <taxon>Neotoma</taxon>
    </lineage>
</organism>
<sequence>RLPCTAEMRLLSLSGTRLGTKRHVSRAHPRTRARTHGNELNEVVIEGNASLSIEDGRMGISEKVRGDHLGDNFKDKCSRVRTSRSPDLTLRPHCHSFIWHIE</sequence>
<dbReference type="EMBL" id="LZPO01055077">
    <property type="protein sequence ID" value="OBS72787.1"/>
    <property type="molecule type" value="Genomic_DNA"/>
</dbReference>
<accession>A0A1A6H5A2</accession>
<dbReference type="Proteomes" id="UP000092124">
    <property type="component" value="Unassembled WGS sequence"/>
</dbReference>
<name>A0A1A6H5A2_NEOLE</name>
<evidence type="ECO:0000313" key="1">
    <source>
        <dbReference type="EMBL" id="OBS72787.1"/>
    </source>
</evidence>
<evidence type="ECO:0000313" key="2">
    <source>
        <dbReference type="Proteomes" id="UP000092124"/>
    </source>
</evidence>
<comment type="caution">
    <text evidence="1">The sequence shown here is derived from an EMBL/GenBank/DDBJ whole genome shotgun (WGS) entry which is preliminary data.</text>
</comment>
<keyword evidence="2" id="KW-1185">Reference proteome</keyword>
<protein>
    <submittedName>
        <fullName evidence="1">Uncharacterized protein</fullName>
    </submittedName>
</protein>
<reference evidence="1 2" key="1">
    <citation type="submission" date="2016-06" db="EMBL/GenBank/DDBJ databases">
        <title>The Draft Genome Sequence and Annotation of the Desert Woodrat Neotoma lepida.</title>
        <authorList>
            <person name="Campbell M."/>
            <person name="Oakeson K.F."/>
            <person name="Yandell M."/>
            <person name="Halpert J.R."/>
            <person name="Dearing D."/>
        </authorList>
    </citation>
    <scope>NUCLEOTIDE SEQUENCE [LARGE SCALE GENOMIC DNA]</scope>
    <source>
        <strain evidence="1">417</strain>
        <tissue evidence="1">Liver</tissue>
    </source>
</reference>
<proteinExistence type="predicted"/>